<keyword evidence="3" id="KW-1185">Reference proteome</keyword>
<dbReference type="RefSeq" id="WP_018327467.1">
    <property type="nucleotide sequence ID" value="NZ_JACHBK010000021.1"/>
</dbReference>
<feature type="domain" description="DUF2249" evidence="1">
    <location>
        <begin position="99"/>
        <end position="164"/>
    </location>
</feature>
<evidence type="ECO:0000313" key="3">
    <source>
        <dbReference type="Proteomes" id="UP000585507"/>
    </source>
</evidence>
<gene>
    <name evidence="2" type="ORF">GGD55_006271</name>
</gene>
<dbReference type="InterPro" id="IPR036868">
    <property type="entry name" value="TusA-like_sf"/>
</dbReference>
<dbReference type="EMBL" id="JACHBK010000021">
    <property type="protein sequence ID" value="MBB5539521.1"/>
    <property type="molecule type" value="Genomic_DNA"/>
</dbReference>
<feature type="domain" description="DUF2249" evidence="1">
    <location>
        <begin position="8"/>
        <end position="74"/>
    </location>
</feature>
<reference evidence="2 3" key="1">
    <citation type="submission" date="2020-08" db="EMBL/GenBank/DDBJ databases">
        <title>Genomic Encyclopedia of Type Strains, Phase IV (KMG-V): Genome sequencing to study the core and pangenomes of soil and plant-associated prokaryotes.</title>
        <authorList>
            <person name="Whitman W."/>
        </authorList>
    </citation>
    <scope>NUCLEOTIDE SEQUENCE [LARGE SCALE GENOMIC DNA]</scope>
    <source>
        <strain evidence="2 3">SEMIA 4084</strain>
    </source>
</reference>
<dbReference type="AlphaFoldDB" id="A0A7W8UHK6"/>
<sequence>MTDDFAQLDVRPILRNGGEPFQAIMGAVSALNPGQGLKLLVTFRPQPLFGVMASRGFNHEVVELDGGDFEVRFTPTQTAPVQASEDAVMPELWPDPAVEMDLCDLLPPEPMVRILSEAERLDPGQVIFALLSREPLFLYPELIKRGHKWVGNFDSTKDTYRIMVRVGKKDDHHVSA</sequence>
<dbReference type="InterPro" id="IPR018720">
    <property type="entry name" value="DUF2249"/>
</dbReference>
<proteinExistence type="predicted"/>
<dbReference type="Pfam" id="PF10006">
    <property type="entry name" value="DUF2249"/>
    <property type="match status" value="2"/>
</dbReference>
<name>A0A7W8UHK6_9HYPH</name>
<comment type="caution">
    <text evidence="2">The sequence shown here is derived from an EMBL/GenBank/DDBJ whole genome shotgun (WGS) entry which is preliminary data.</text>
</comment>
<protein>
    <submittedName>
        <fullName evidence="2">Uncharacterized protein (DUF2249 family)</fullName>
    </submittedName>
</protein>
<evidence type="ECO:0000259" key="1">
    <source>
        <dbReference type="Pfam" id="PF10006"/>
    </source>
</evidence>
<evidence type="ECO:0000313" key="2">
    <source>
        <dbReference type="EMBL" id="MBB5539521.1"/>
    </source>
</evidence>
<dbReference type="SUPFAM" id="SSF64307">
    <property type="entry name" value="SirA-like"/>
    <property type="match status" value="1"/>
</dbReference>
<organism evidence="2 3">
    <name type="scientific">Rhizobium giardinii</name>
    <dbReference type="NCBI Taxonomy" id="56731"/>
    <lineage>
        <taxon>Bacteria</taxon>
        <taxon>Pseudomonadati</taxon>
        <taxon>Pseudomonadota</taxon>
        <taxon>Alphaproteobacteria</taxon>
        <taxon>Hyphomicrobiales</taxon>
        <taxon>Rhizobiaceae</taxon>
        <taxon>Rhizobium/Agrobacterium group</taxon>
        <taxon>Rhizobium</taxon>
    </lineage>
</organism>
<accession>A0A7W8UHK6</accession>
<dbReference type="Proteomes" id="UP000585507">
    <property type="component" value="Unassembled WGS sequence"/>
</dbReference>